<keyword evidence="6" id="KW-0808">Transferase</keyword>
<dbReference type="STRING" id="1196324.A374_16008"/>
<evidence type="ECO:0000256" key="10">
    <source>
        <dbReference type="ARBA" id="ARBA00022840"/>
    </source>
</evidence>
<evidence type="ECO:0000256" key="8">
    <source>
        <dbReference type="ARBA" id="ARBA00022741"/>
    </source>
</evidence>
<dbReference type="PATRIC" id="fig|1196324.3.peg.3274"/>
<dbReference type="OrthoDB" id="9813151at2"/>
<sequence length="458" mass="52508">MKLAMKLGILFFAVVLLLQLSGSIILYNALLKSRIDEETHRLVARGKNYSELLMKNKQNKETFINMASLEERSPTKLVVTGPSKQVIVKSDEIDPDMQKIINKKVKMNHKGVLLESDWKEDGYITSITFGKYKGEPNVIVYLFLDTLFIQDMNDHLMKEFIKVSLITAGISIVAIIFFTRTITRPLISMKKTTKMLSHGQHEVSLDINRKDELGELAQEITKLSRAMLKLQRERNDFLANISHELRTPLTYIKGYTNIVKRPTLSEEQRNEYLSIINDEANHLTKLIEDLFELMAMNETKFLITKKEVIVTDVVRKVIENIKPAFLAKRIHLVFTCDDDYLMLLDENRISQVLLIMLDNALKHSKEETHVIVTVGAEGNHVVLRVIDQGEGIAEEELPYIWERLYRAEKSRTRNKVGFGLGLTIAKEILELHGAEISVQSKEGEGTTFIIRLGEEIKR</sequence>
<keyword evidence="4" id="KW-1003">Cell membrane</keyword>
<evidence type="ECO:0000256" key="6">
    <source>
        <dbReference type="ARBA" id="ARBA00022679"/>
    </source>
</evidence>
<dbReference type="PRINTS" id="PR00344">
    <property type="entry name" value="BCTRLSENSOR"/>
</dbReference>
<dbReference type="Gene3D" id="1.10.287.130">
    <property type="match status" value="1"/>
</dbReference>
<dbReference type="FunFam" id="3.30.565.10:FF:000006">
    <property type="entry name" value="Sensor histidine kinase WalK"/>
    <property type="match status" value="1"/>
</dbReference>
<dbReference type="InterPro" id="IPR050398">
    <property type="entry name" value="HssS/ArlS-like"/>
</dbReference>
<dbReference type="GO" id="GO:0000155">
    <property type="term" value="F:phosphorelay sensor kinase activity"/>
    <property type="evidence" value="ECO:0007669"/>
    <property type="project" value="InterPro"/>
</dbReference>
<dbReference type="RefSeq" id="WP_007203274.1">
    <property type="nucleotide sequence ID" value="NZ_AKKV01000036.1"/>
</dbReference>
<dbReference type="EC" id="2.7.13.3" evidence="3"/>
<dbReference type="eggNOG" id="COG2205">
    <property type="taxonomic scope" value="Bacteria"/>
</dbReference>
<evidence type="ECO:0000256" key="3">
    <source>
        <dbReference type="ARBA" id="ARBA00012438"/>
    </source>
</evidence>
<gene>
    <name evidence="17" type="ORF">A374_16008</name>
</gene>
<evidence type="ECO:0000313" key="17">
    <source>
        <dbReference type="EMBL" id="EIT84306.1"/>
    </source>
</evidence>
<dbReference type="Pfam" id="PF00512">
    <property type="entry name" value="HisKA"/>
    <property type="match status" value="1"/>
</dbReference>
<dbReference type="InterPro" id="IPR003661">
    <property type="entry name" value="HisK_dim/P_dom"/>
</dbReference>
<feature type="domain" description="Histidine kinase" evidence="15">
    <location>
        <begin position="240"/>
        <end position="456"/>
    </location>
</feature>
<dbReference type="FunFam" id="1.10.287.130:FF:000001">
    <property type="entry name" value="Two-component sensor histidine kinase"/>
    <property type="match status" value="1"/>
</dbReference>
<evidence type="ECO:0000259" key="15">
    <source>
        <dbReference type="PROSITE" id="PS50109"/>
    </source>
</evidence>
<comment type="subcellular location">
    <subcellularLocation>
        <location evidence="2">Cell membrane</location>
        <topology evidence="2">Multi-pass membrane protein</topology>
    </subcellularLocation>
</comment>
<dbReference type="PANTHER" id="PTHR45528">
    <property type="entry name" value="SENSOR HISTIDINE KINASE CPXA"/>
    <property type="match status" value="1"/>
</dbReference>
<dbReference type="GO" id="GO:0005886">
    <property type="term" value="C:plasma membrane"/>
    <property type="evidence" value="ECO:0007669"/>
    <property type="project" value="UniProtKB-SubCell"/>
</dbReference>
<keyword evidence="13 14" id="KW-0472">Membrane</keyword>
<dbReference type="CDD" id="cd00082">
    <property type="entry name" value="HisKA"/>
    <property type="match status" value="1"/>
</dbReference>
<keyword evidence="11 14" id="KW-1133">Transmembrane helix</keyword>
<comment type="caution">
    <text evidence="17">The sequence shown here is derived from an EMBL/GenBank/DDBJ whole genome shotgun (WGS) entry which is preliminary data.</text>
</comment>
<dbReference type="Gene3D" id="3.30.565.10">
    <property type="entry name" value="Histidine kinase-like ATPase, C-terminal domain"/>
    <property type="match status" value="1"/>
</dbReference>
<dbReference type="Pfam" id="PF00672">
    <property type="entry name" value="HAMP"/>
    <property type="match status" value="1"/>
</dbReference>
<evidence type="ECO:0000256" key="13">
    <source>
        <dbReference type="ARBA" id="ARBA00023136"/>
    </source>
</evidence>
<keyword evidence="5" id="KW-0597">Phosphoprotein</keyword>
<dbReference type="InterPro" id="IPR036890">
    <property type="entry name" value="HATPase_C_sf"/>
</dbReference>
<dbReference type="InterPro" id="IPR005467">
    <property type="entry name" value="His_kinase_dom"/>
</dbReference>
<keyword evidence="12" id="KW-0902">Two-component regulatory system</keyword>
<dbReference type="SMART" id="SM00304">
    <property type="entry name" value="HAMP"/>
    <property type="match status" value="1"/>
</dbReference>
<keyword evidence="7 14" id="KW-0812">Transmembrane</keyword>
<feature type="domain" description="HAMP" evidence="16">
    <location>
        <begin position="180"/>
        <end position="232"/>
    </location>
</feature>
<accession>I8IXU2</accession>
<dbReference type="Proteomes" id="UP000004080">
    <property type="component" value="Unassembled WGS sequence"/>
</dbReference>
<dbReference type="PANTHER" id="PTHR45528:SF1">
    <property type="entry name" value="SENSOR HISTIDINE KINASE CPXA"/>
    <property type="match status" value="1"/>
</dbReference>
<dbReference type="SMART" id="SM00387">
    <property type="entry name" value="HATPase_c"/>
    <property type="match status" value="1"/>
</dbReference>
<dbReference type="PROSITE" id="PS50885">
    <property type="entry name" value="HAMP"/>
    <property type="match status" value="1"/>
</dbReference>
<dbReference type="PROSITE" id="PS50109">
    <property type="entry name" value="HIS_KIN"/>
    <property type="match status" value="1"/>
</dbReference>
<dbReference type="AlphaFoldDB" id="I8IXU2"/>
<feature type="transmembrane region" description="Helical" evidence="14">
    <location>
        <begin position="160"/>
        <end position="182"/>
    </location>
</feature>
<evidence type="ECO:0000256" key="14">
    <source>
        <dbReference type="SAM" id="Phobius"/>
    </source>
</evidence>
<dbReference type="SUPFAM" id="SSF55874">
    <property type="entry name" value="ATPase domain of HSP90 chaperone/DNA topoisomerase II/histidine kinase"/>
    <property type="match status" value="1"/>
</dbReference>
<dbReference type="SMART" id="SM00388">
    <property type="entry name" value="HisKA"/>
    <property type="match status" value="1"/>
</dbReference>
<dbReference type="EMBL" id="AKKV01000036">
    <property type="protein sequence ID" value="EIT84306.1"/>
    <property type="molecule type" value="Genomic_DNA"/>
</dbReference>
<dbReference type="InterPro" id="IPR036097">
    <property type="entry name" value="HisK_dim/P_sf"/>
</dbReference>
<comment type="catalytic activity">
    <reaction evidence="1">
        <text>ATP + protein L-histidine = ADP + protein N-phospho-L-histidine.</text>
        <dbReference type="EC" id="2.7.13.3"/>
    </reaction>
</comment>
<proteinExistence type="predicted"/>
<dbReference type="InterPro" id="IPR003594">
    <property type="entry name" value="HATPase_dom"/>
</dbReference>
<protein>
    <recommendedName>
        <fullName evidence="3">histidine kinase</fullName>
        <ecNumber evidence="3">2.7.13.3</ecNumber>
    </recommendedName>
</protein>
<evidence type="ECO:0000313" key="18">
    <source>
        <dbReference type="Proteomes" id="UP000004080"/>
    </source>
</evidence>
<evidence type="ECO:0000256" key="5">
    <source>
        <dbReference type="ARBA" id="ARBA00022553"/>
    </source>
</evidence>
<evidence type="ECO:0000256" key="2">
    <source>
        <dbReference type="ARBA" id="ARBA00004651"/>
    </source>
</evidence>
<dbReference type="InterPro" id="IPR004358">
    <property type="entry name" value="Sig_transdc_His_kin-like_C"/>
</dbReference>
<dbReference type="InterPro" id="IPR003660">
    <property type="entry name" value="HAMP_dom"/>
</dbReference>
<dbReference type="SUPFAM" id="SSF47384">
    <property type="entry name" value="Homodimeric domain of signal transducing histidine kinase"/>
    <property type="match status" value="1"/>
</dbReference>
<evidence type="ECO:0000256" key="7">
    <source>
        <dbReference type="ARBA" id="ARBA00022692"/>
    </source>
</evidence>
<dbReference type="Pfam" id="PF02518">
    <property type="entry name" value="HATPase_c"/>
    <property type="match status" value="1"/>
</dbReference>
<keyword evidence="10" id="KW-0067">ATP-binding</keyword>
<keyword evidence="18" id="KW-1185">Reference proteome</keyword>
<evidence type="ECO:0000256" key="1">
    <source>
        <dbReference type="ARBA" id="ARBA00000085"/>
    </source>
</evidence>
<name>I8IXU2_9BACL</name>
<organism evidence="17 18">
    <name type="scientific">Fictibacillus macauensis ZFHKF-1</name>
    <dbReference type="NCBI Taxonomy" id="1196324"/>
    <lineage>
        <taxon>Bacteria</taxon>
        <taxon>Bacillati</taxon>
        <taxon>Bacillota</taxon>
        <taxon>Bacilli</taxon>
        <taxon>Bacillales</taxon>
        <taxon>Fictibacillaceae</taxon>
        <taxon>Fictibacillus</taxon>
    </lineage>
</organism>
<evidence type="ECO:0000256" key="11">
    <source>
        <dbReference type="ARBA" id="ARBA00022989"/>
    </source>
</evidence>
<evidence type="ECO:0000256" key="4">
    <source>
        <dbReference type="ARBA" id="ARBA00022475"/>
    </source>
</evidence>
<keyword evidence="9 17" id="KW-0418">Kinase</keyword>
<evidence type="ECO:0000256" key="9">
    <source>
        <dbReference type="ARBA" id="ARBA00022777"/>
    </source>
</evidence>
<dbReference type="SUPFAM" id="SSF158472">
    <property type="entry name" value="HAMP domain-like"/>
    <property type="match status" value="1"/>
</dbReference>
<keyword evidence="8" id="KW-0547">Nucleotide-binding</keyword>
<dbReference type="GO" id="GO:0005524">
    <property type="term" value="F:ATP binding"/>
    <property type="evidence" value="ECO:0007669"/>
    <property type="project" value="UniProtKB-KW"/>
</dbReference>
<dbReference type="CDD" id="cd06225">
    <property type="entry name" value="HAMP"/>
    <property type="match status" value="1"/>
</dbReference>
<evidence type="ECO:0000259" key="16">
    <source>
        <dbReference type="PROSITE" id="PS50885"/>
    </source>
</evidence>
<dbReference type="Gene3D" id="6.10.340.10">
    <property type="match status" value="1"/>
</dbReference>
<reference evidence="17 18" key="1">
    <citation type="journal article" date="2012" name="J. Bacteriol.">
        <title>Genome of Bacillus macauensis ZFHKF-1, a Long-Chain-Forming Bacterium.</title>
        <authorList>
            <person name="Cai L."/>
            <person name="Zhang T."/>
        </authorList>
    </citation>
    <scope>NUCLEOTIDE SEQUENCE [LARGE SCALE GENOMIC DNA]</scope>
    <source>
        <strain evidence="17 18">ZFHKF-1</strain>
    </source>
</reference>
<evidence type="ECO:0000256" key="12">
    <source>
        <dbReference type="ARBA" id="ARBA00023012"/>
    </source>
</evidence>